<dbReference type="PROSITE" id="PS51257">
    <property type="entry name" value="PROKAR_LIPOPROTEIN"/>
    <property type="match status" value="1"/>
</dbReference>
<dbReference type="InterPro" id="IPR025510">
    <property type="entry name" value="DUF4397"/>
</dbReference>
<proteinExistence type="predicted"/>
<accession>A0AAU0N1U7</accession>
<evidence type="ECO:0000259" key="2">
    <source>
        <dbReference type="Pfam" id="PF14344"/>
    </source>
</evidence>
<name>A0AAU0N1U7_9GAMM</name>
<sequence length="495" mass="54042">MLSDHWKKPFLVYVLLLSGLLTACSDSGSSDDEDDEDSAQNPIIGAFNAVPDLDKITLFTSDDDEEYSWGTLSYGSSVTSSTSKGTLGVRAEVILPTDDTTACAGDADENGVKDDDECTEIASTSIAVANDTDYLVALYGNYGNIQFLQYSKPLHVFDTEDEDEDGDAEDENLEIWFFHLAQGLGKVDVYLEAPGTNLSPVQVKGTLSRKGSFDGLVDEGDYVITLTEVGNPENVLFISDSFTLSAQTRVGFAIRDGAGEGTSPVKVTLFRDQNKTLINRNATTELRFAHAVPEGEDIDVYIDDEFEQTFVTGLAFEKNSAYREISKSQLTNLSVDVTPTANPGVYLARKELDLAQGDRSTYYFVGKSYDWNGVKLTENVRRLATHAKLRLINGSTASYDYYLVDGDENISSLYADETLDYRENSGWVTYNPGTYNLVVALDGTDTVVYSANIQLEANGIYNLVTTINAADPNAADVVFFDDFASSETGAEAQVE</sequence>
<feature type="chain" id="PRO_5043445725" evidence="1">
    <location>
        <begin position="24"/>
        <end position="495"/>
    </location>
</feature>
<evidence type="ECO:0000313" key="3">
    <source>
        <dbReference type="EMBL" id="WOX06224.1"/>
    </source>
</evidence>
<evidence type="ECO:0000256" key="1">
    <source>
        <dbReference type="SAM" id="SignalP"/>
    </source>
</evidence>
<organism evidence="3 4">
    <name type="scientific">Microbulbifer pacificus</name>
    <dbReference type="NCBI Taxonomy" id="407164"/>
    <lineage>
        <taxon>Bacteria</taxon>
        <taxon>Pseudomonadati</taxon>
        <taxon>Pseudomonadota</taxon>
        <taxon>Gammaproteobacteria</taxon>
        <taxon>Cellvibrionales</taxon>
        <taxon>Microbulbiferaceae</taxon>
        <taxon>Microbulbifer</taxon>
    </lineage>
</organism>
<dbReference type="RefSeq" id="WP_318954682.1">
    <property type="nucleotide sequence ID" value="NZ_CP137555.1"/>
</dbReference>
<keyword evidence="4" id="KW-1185">Reference proteome</keyword>
<dbReference type="AlphaFoldDB" id="A0AAU0N1U7"/>
<dbReference type="Proteomes" id="UP001302477">
    <property type="component" value="Chromosome"/>
</dbReference>
<dbReference type="Pfam" id="PF14344">
    <property type="entry name" value="DUF4397"/>
    <property type="match status" value="1"/>
</dbReference>
<feature type="domain" description="DUF4397" evidence="2">
    <location>
        <begin position="285"/>
        <end position="397"/>
    </location>
</feature>
<protein>
    <submittedName>
        <fullName evidence="3">DUF4397 domain-containing protein</fullName>
    </submittedName>
</protein>
<feature type="signal peptide" evidence="1">
    <location>
        <begin position="1"/>
        <end position="23"/>
    </location>
</feature>
<keyword evidence="1" id="KW-0732">Signal</keyword>
<evidence type="ECO:0000313" key="4">
    <source>
        <dbReference type="Proteomes" id="UP001302477"/>
    </source>
</evidence>
<dbReference type="KEGG" id="mpaf:R5R33_03590"/>
<gene>
    <name evidence="3" type="ORF">R5R33_03590</name>
</gene>
<reference evidence="3 4" key="1">
    <citation type="submission" date="2023-10" db="EMBL/GenBank/DDBJ databases">
        <title>Description of Microbulbifer bruguierae sp. nov., isolated from the sediments of mangrove plant Bruguiera sexangula and comparative genomic analyses of the genus Microbulbifer.</title>
        <authorList>
            <person name="Long M."/>
        </authorList>
    </citation>
    <scope>NUCLEOTIDE SEQUENCE [LARGE SCALE GENOMIC DNA]</scope>
    <source>
        <strain evidence="3 4">SPO729</strain>
    </source>
</reference>
<dbReference type="EMBL" id="CP137555">
    <property type="protein sequence ID" value="WOX06224.1"/>
    <property type="molecule type" value="Genomic_DNA"/>
</dbReference>